<dbReference type="InterPro" id="IPR018062">
    <property type="entry name" value="HTH_AraC-typ_CS"/>
</dbReference>
<protein>
    <submittedName>
        <fullName evidence="6">AraC family transcriptional regulator</fullName>
    </submittedName>
</protein>
<evidence type="ECO:0000256" key="2">
    <source>
        <dbReference type="ARBA" id="ARBA00023125"/>
    </source>
</evidence>
<accession>A0ABT6B2T5</accession>
<evidence type="ECO:0000256" key="4">
    <source>
        <dbReference type="SAM" id="MobiDB-lite"/>
    </source>
</evidence>
<keyword evidence="2" id="KW-0238">DNA-binding</keyword>
<gene>
    <name evidence="6" type="ORF">P3W85_40610</name>
</gene>
<dbReference type="PANTHER" id="PTHR47893">
    <property type="entry name" value="REGULATORY PROTEIN PCHR"/>
    <property type="match status" value="1"/>
</dbReference>
<evidence type="ECO:0000256" key="3">
    <source>
        <dbReference type="ARBA" id="ARBA00023163"/>
    </source>
</evidence>
<dbReference type="RefSeq" id="WP_276268963.1">
    <property type="nucleotide sequence ID" value="NZ_JARJLM010000658.1"/>
</dbReference>
<evidence type="ECO:0000313" key="6">
    <source>
        <dbReference type="EMBL" id="MDF3839197.1"/>
    </source>
</evidence>
<dbReference type="PROSITE" id="PS00041">
    <property type="entry name" value="HTH_ARAC_FAMILY_1"/>
    <property type="match status" value="1"/>
</dbReference>
<keyword evidence="3" id="KW-0804">Transcription</keyword>
<proteinExistence type="predicted"/>
<keyword evidence="1" id="KW-0805">Transcription regulation</keyword>
<feature type="region of interest" description="Disordered" evidence="4">
    <location>
        <begin position="1"/>
        <end position="22"/>
    </location>
</feature>
<dbReference type="InterPro" id="IPR053142">
    <property type="entry name" value="PchR_regulatory_protein"/>
</dbReference>
<dbReference type="InterPro" id="IPR020449">
    <property type="entry name" value="Tscrpt_reg_AraC-type_HTH"/>
</dbReference>
<feature type="domain" description="HTH araC/xylS-type" evidence="5">
    <location>
        <begin position="195"/>
        <end position="291"/>
    </location>
</feature>
<evidence type="ECO:0000259" key="5">
    <source>
        <dbReference type="PROSITE" id="PS01124"/>
    </source>
</evidence>
<dbReference type="PRINTS" id="PR00032">
    <property type="entry name" value="HTHARAC"/>
</dbReference>
<evidence type="ECO:0000313" key="7">
    <source>
        <dbReference type="Proteomes" id="UP001216674"/>
    </source>
</evidence>
<dbReference type="Gene3D" id="1.10.10.60">
    <property type="entry name" value="Homeodomain-like"/>
    <property type="match status" value="1"/>
</dbReference>
<dbReference type="SMART" id="SM00342">
    <property type="entry name" value="HTH_ARAC"/>
    <property type="match status" value="1"/>
</dbReference>
<organism evidence="6 7">
    <name type="scientific">Cupriavidus basilensis</name>
    <dbReference type="NCBI Taxonomy" id="68895"/>
    <lineage>
        <taxon>Bacteria</taxon>
        <taxon>Pseudomonadati</taxon>
        <taxon>Pseudomonadota</taxon>
        <taxon>Betaproteobacteria</taxon>
        <taxon>Burkholderiales</taxon>
        <taxon>Burkholderiaceae</taxon>
        <taxon>Cupriavidus</taxon>
    </lineage>
</organism>
<comment type="caution">
    <text evidence="6">The sequence shown here is derived from an EMBL/GenBank/DDBJ whole genome shotgun (WGS) entry which is preliminary data.</text>
</comment>
<evidence type="ECO:0000256" key="1">
    <source>
        <dbReference type="ARBA" id="ARBA00023015"/>
    </source>
</evidence>
<dbReference type="PANTHER" id="PTHR47893:SF1">
    <property type="entry name" value="REGULATORY PROTEIN PCHR"/>
    <property type="match status" value="1"/>
</dbReference>
<dbReference type="SUPFAM" id="SSF46689">
    <property type="entry name" value="Homeodomain-like"/>
    <property type="match status" value="1"/>
</dbReference>
<dbReference type="PROSITE" id="PS01124">
    <property type="entry name" value="HTH_ARAC_FAMILY_2"/>
    <property type="match status" value="1"/>
</dbReference>
<dbReference type="InterPro" id="IPR009057">
    <property type="entry name" value="Homeodomain-like_sf"/>
</dbReference>
<sequence length="293" mass="31170">MRNMKASELFDRGANPPGDDCGPRAQYADGGGGIALYLVQGGAQACRTAVDNDSDRVHFSYWLRGTATGTAAGRRFDVGSGQAVVAYAPGQHFEMQLSAGFCNVEIMVTPERLASLAGDVRLNDEICHGGCLHAAPACLAAREAAARLARLMATGRRGGLLLEAVALEALAWQLDAGCGDSTACPLPRREREALLCARECLLADLAQAPTIAELARTVGLNAMKLKRGFRLLFGTSVYALYQQARMAEARKLLDCSNVSDTAAALGYSNVSHFSAAFRKAFGVLPSEVRRRTD</sequence>
<reference evidence="6 7" key="1">
    <citation type="submission" date="2023-03" db="EMBL/GenBank/DDBJ databases">
        <title>Draft assemblies of triclosan tolerant bacteria isolated from returned activated sludge.</title>
        <authorList>
            <person name="Van Hamelsveld S."/>
        </authorList>
    </citation>
    <scope>NUCLEOTIDE SEQUENCE [LARGE SCALE GENOMIC DNA]</scope>
    <source>
        <strain evidence="6 7">GW210010_S58</strain>
    </source>
</reference>
<dbReference type="InterPro" id="IPR035418">
    <property type="entry name" value="AraC-bd_2"/>
</dbReference>
<dbReference type="Pfam" id="PF12833">
    <property type="entry name" value="HTH_18"/>
    <property type="match status" value="1"/>
</dbReference>
<dbReference type="Proteomes" id="UP001216674">
    <property type="component" value="Unassembled WGS sequence"/>
</dbReference>
<dbReference type="InterPro" id="IPR018060">
    <property type="entry name" value="HTH_AraC"/>
</dbReference>
<keyword evidence="7" id="KW-1185">Reference proteome</keyword>
<dbReference type="EMBL" id="JARJLM010000658">
    <property type="protein sequence ID" value="MDF3839197.1"/>
    <property type="molecule type" value="Genomic_DNA"/>
</dbReference>
<dbReference type="Pfam" id="PF14525">
    <property type="entry name" value="AraC_binding_2"/>
    <property type="match status" value="1"/>
</dbReference>
<name>A0ABT6B2T5_9BURK</name>